<dbReference type="EMBL" id="CP007128">
    <property type="protein sequence ID" value="AHG88415.1"/>
    <property type="molecule type" value="Genomic_DNA"/>
</dbReference>
<evidence type="ECO:0000259" key="2">
    <source>
        <dbReference type="Pfam" id="PF00535"/>
    </source>
</evidence>
<dbReference type="PATRIC" id="fig|861299.3.peg.891"/>
<dbReference type="AlphaFoldDB" id="W0RDL7"/>
<keyword evidence="3" id="KW-0808">Transferase</keyword>
<dbReference type="SUPFAM" id="SSF53448">
    <property type="entry name" value="Nucleotide-diphospho-sugar transferases"/>
    <property type="match status" value="1"/>
</dbReference>
<reference evidence="3 4" key="1">
    <citation type="journal article" date="2014" name="Genome Announc.">
        <title>Genome Sequence and Methylome of Soil Bacterium Gemmatirosa kalamazoonensis KBS708T, a Member of the Rarely Cultivated Gemmatimonadetes Phylum.</title>
        <authorList>
            <person name="Debruyn J.M."/>
            <person name="Radosevich M."/>
            <person name="Wommack K.E."/>
            <person name="Polson S.W."/>
            <person name="Hauser L.J."/>
            <person name="Fawaz M.N."/>
            <person name="Korlach J."/>
            <person name="Tsai Y.C."/>
        </authorList>
    </citation>
    <scope>NUCLEOTIDE SEQUENCE [LARGE SCALE GENOMIC DNA]</scope>
    <source>
        <strain evidence="3 4">KBS708</strain>
    </source>
</reference>
<protein>
    <submittedName>
        <fullName evidence="3">Glycosyltransferase, capsule biosynthesis protein</fullName>
    </submittedName>
</protein>
<dbReference type="Pfam" id="PF00535">
    <property type="entry name" value="Glycos_transf_2"/>
    <property type="match status" value="1"/>
</dbReference>
<dbReference type="GO" id="GO:0016740">
    <property type="term" value="F:transferase activity"/>
    <property type="evidence" value="ECO:0007669"/>
    <property type="project" value="UniProtKB-KW"/>
</dbReference>
<organism evidence="3 4">
    <name type="scientific">Gemmatirosa kalamazoonensis</name>
    <dbReference type="NCBI Taxonomy" id="861299"/>
    <lineage>
        <taxon>Bacteria</taxon>
        <taxon>Pseudomonadati</taxon>
        <taxon>Gemmatimonadota</taxon>
        <taxon>Gemmatimonadia</taxon>
        <taxon>Gemmatimonadales</taxon>
        <taxon>Gemmatimonadaceae</taxon>
        <taxon>Gemmatirosa</taxon>
    </lineage>
</organism>
<dbReference type="FunCoup" id="W0RDL7">
    <property type="interactions" value="20"/>
</dbReference>
<dbReference type="PANTHER" id="PTHR43685">
    <property type="entry name" value="GLYCOSYLTRANSFERASE"/>
    <property type="match status" value="1"/>
</dbReference>
<name>W0RDL7_9BACT</name>
<evidence type="ECO:0000313" key="4">
    <source>
        <dbReference type="Proteomes" id="UP000019151"/>
    </source>
</evidence>
<dbReference type="HOGENOM" id="CLU_069115_0_0_0"/>
<dbReference type="KEGG" id="gba:J421_0878"/>
<evidence type="ECO:0000256" key="1">
    <source>
        <dbReference type="SAM" id="Phobius"/>
    </source>
</evidence>
<dbReference type="InterPro" id="IPR050834">
    <property type="entry name" value="Glycosyltransf_2"/>
</dbReference>
<keyword evidence="1" id="KW-1133">Transmembrane helix</keyword>
<dbReference type="PANTHER" id="PTHR43685:SF3">
    <property type="entry name" value="SLR2126 PROTEIN"/>
    <property type="match status" value="1"/>
</dbReference>
<sequence>MSLPLLSVVVPARDAGTTLGRCLAALAANDLPRARWELVVVDDGSTDDTARIAARYADVVLCTTGRSVGPAAARNRAVAACRADIVVFVDADVCVHRATLRRFHEILTRAPDVAAVSGAYDTTPADRGFVSQYRNLLHHWVHATHGGAAETFWTGCGAVRRSAFLDVGGFDARRYPRPQIEDIELGYRLHDRGYRLELRPDVQGTHLKRWTFRGMLVTDVRDRGIPWMRLLLERRRALARGPLNVAMTEKALTALCAAAAATSLLAVATRDARWLTGSAAALGAIVVSDAALYRWFLRERGWWFALRTVPMRIVYFAGNALAATVGCVAHVAARGR</sequence>
<dbReference type="eggNOG" id="COG1216">
    <property type="taxonomic scope" value="Bacteria"/>
</dbReference>
<dbReference type="InParanoid" id="W0RDL7"/>
<dbReference type="RefSeq" id="WP_148306149.1">
    <property type="nucleotide sequence ID" value="NZ_CP007128.1"/>
</dbReference>
<feature type="transmembrane region" description="Helical" evidence="1">
    <location>
        <begin position="274"/>
        <end position="293"/>
    </location>
</feature>
<keyword evidence="1" id="KW-0812">Transmembrane</keyword>
<dbReference type="STRING" id="861299.J421_0878"/>
<dbReference type="InterPro" id="IPR001173">
    <property type="entry name" value="Glyco_trans_2-like"/>
</dbReference>
<dbReference type="Gene3D" id="3.90.550.10">
    <property type="entry name" value="Spore Coat Polysaccharide Biosynthesis Protein SpsA, Chain A"/>
    <property type="match status" value="1"/>
</dbReference>
<feature type="transmembrane region" description="Helical" evidence="1">
    <location>
        <begin position="251"/>
        <end position="268"/>
    </location>
</feature>
<evidence type="ECO:0000313" key="3">
    <source>
        <dbReference type="EMBL" id="AHG88415.1"/>
    </source>
</evidence>
<dbReference type="OrthoDB" id="3655479at2"/>
<keyword evidence="1" id="KW-0472">Membrane</keyword>
<dbReference type="CDD" id="cd00761">
    <property type="entry name" value="Glyco_tranf_GTA_type"/>
    <property type="match status" value="1"/>
</dbReference>
<proteinExistence type="predicted"/>
<accession>W0RDL7</accession>
<feature type="transmembrane region" description="Helical" evidence="1">
    <location>
        <begin position="313"/>
        <end position="333"/>
    </location>
</feature>
<gene>
    <name evidence="3" type="ORF">J421_0878</name>
</gene>
<keyword evidence="4" id="KW-1185">Reference proteome</keyword>
<dbReference type="InterPro" id="IPR029044">
    <property type="entry name" value="Nucleotide-diphossugar_trans"/>
</dbReference>
<feature type="domain" description="Glycosyltransferase 2-like" evidence="2">
    <location>
        <begin position="7"/>
        <end position="134"/>
    </location>
</feature>
<dbReference type="Proteomes" id="UP000019151">
    <property type="component" value="Chromosome"/>
</dbReference>